<keyword evidence="3" id="KW-1185">Reference proteome</keyword>
<name>A0A1C4V2W4_MICEC</name>
<evidence type="ECO:0000256" key="1">
    <source>
        <dbReference type="SAM" id="MobiDB-lite"/>
    </source>
</evidence>
<reference evidence="3" key="1">
    <citation type="submission" date="2016-06" db="EMBL/GenBank/DDBJ databases">
        <authorList>
            <person name="Varghese N."/>
            <person name="Submissions Spin"/>
        </authorList>
    </citation>
    <scope>NUCLEOTIDE SEQUENCE [LARGE SCALE GENOMIC DNA]</scope>
    <source>
        <strain evidence="3">DSM 43816</strain>
    </source>
</reference>
<organism evidence="2 3">
    <name type="scientific">Micromonospora echinospora</name>
    <name type="common">Micromonospora purpurea</name>
    <dbReference type="NCBI Taxonomy" id="1877"/>
    <lineage>
        <taxon>Bacteria</taxon>
        <taxon>Bacillati</taxon>
        <taxon>Actinomycetota</taxon>
        <taxon>Actinomycetes</taxon>
        <taxon>Micromonosporales</taxon>
        <taxon>Micromonosporaceae</taxon>
        <taxon>Micromonospora</taxon>
    </lineage>
</organism>
<evidence type="ECO:0000313" key="3">
    <source>
        <dbReference type="Proteomes" id="UP000198253"/>
    </source>
</evidence>
<sequence length="780" mass="85430">MTGMGDDVVDPLHQRTPSELLRSELQKLAATRNATFHLLDGRPARRSHTDAEIHYGTYTDHNLHPPRTRKLLLKVLPAGARSREPGRHRRALGANREFAREHLVGQPLDPVRLSDGRWVLFFEVANGGDRLWSLDELAGQDLLDTFRAVVAALLHGWNGAGPADGQRGLPVDSVPVRTYLRRELAATDAQTEIYEAVREFGFPVTSDEPWTVDHWRREPNPLRLLDAPYGDVETWYCYGLTHGDLHGGNVVGPRDGFGKPLPGAFRLIDLDGFEEAAPLSRDLVCLLLTTVLRFVPDLEPAESDALMEYLIHPDRPCPPNLRGPVVDLVRIVREESLRYSSPDWVSELRTQTRLSLVGWALVCATYQNLGPRRRRWCLVLAARASAAFEQDLPTDGGRSAGGSGSLEPPRVGPPGGAGGRPGWASTTPVPAGSQGGVGLAERPPPGRHRAQDPPVGWTGRTRFHTVDAPLGRGHRLLQIYPPAREVPYQRRPVDAMVDEPGQEGRRWSPLTRCLTAGAALVVTLAATVGVAHHLGASSGSPRPGTERGAAGSGRGPVDPTAPQQLMDLALRAARVADEPEKGRYAYFCLRIWALDRDERTLRQDHYRDEQFWIAADASVRQSAVDVVAGRRMPATTSMFSPGASTVMNPVPAEDPDVLRRQLRELVDQRPHERSAAAAALDWVLHFHRYHLLTPGQRAALLAQLADTAALVYQGDYTDWNGRHGAAVSAPDGTDGQVTATFDRQTGRLLSHERIRGDAVTSYTSLRTSGRTDVVSQAGCA</sequence>
<dbReference type="InParanoid" id="A0A1C4V2W4"/>
<accession>A0A1C4V2W4</accession>
<dbReference type="OrthoDB" id="4349880at2"/>
<evidence type="ECO:0000313" key="2">
    <source>
        <dbReference type="EMBL" id="SCE78125.1"/>
    </source>
</evidence>
<gene>
    <name evidence="2" type="ORF">GA0070618_0881</name>
</gene>
<protein>
    <submittedName>
        <fullName evidence="2">Uncharacterized protein</fullName>
    </submittedName>
</protein>
<dbReference type="AlphaFoldDB" id="A0A1C4V2W4"/>
<feature type="region of interest" description="Disordered" evidence="1">
    <location>
        <begin position="391"/>
        <end position="461"/>
    </location>
</feature>
<dbReference type="EMBL" id="LT607413">
    <property type="protein sequence ID" value="SCE78125.1"/>
    <property type="molecule type" value="Genomic_DNA"/>
</dbReference>
<proteinExistence type="predicted"/>
<feature type="region of interest" description="Disordered" evidence="1">
    <location>
        <begin position="533"/>
        <end position="561"/>
    </location>
</feature>
<dbReference type="Proteomes" id="UP000198253">
    <property type="component" value="Chromosome I"/>
</dbReference>